<evidence type="ECO:0000313" key="13">
    <source>
        <dbReference type="Ensembl" id="ENSHHUP00000083157.1"/>
    </source>
</evidence>
<dbReference type="InterPro" id="IPR000668">
    <property type="entry name" value="Peptidase_C1A_C"/>
</dbReference>
<comment type="similarity">
    <text evidence="2">Belongs to the peptidase C1 family.</text>
</comment>
<feature type="signal peptide" evidence="11">
    <location>
        <begin position="1"/>
        <end position="18"/>
    </location>
</feature>
<keyword evidence="8" id="KW-0788">Thiol protease</keyword>
<dbReference type="InterPro" id="IPR013128">
    <property type="entry name" value="Peptidase_C1A"/>
</dbReference>
<evidence type="ECO:0000256" key="7">
    <source>
        <dbReference type="ARBA" id="ARBA00022801"/>
    </source>
</evidence>
<dbReference type="PROSITE" id="PS00139">
    <property type="entry name" value="THIOL_PROTEASE_CYS"/>
    <property type="match status" value="1"/>
</dbReference>
<evidence type="ECO:0000256" key="9">
    <source>
        <dbReference type="ARBA" id="ARBA00023145"/>
    </source>
</evidence>
<keyword evidence="5" id="KW-0645">Protease</keyword>
<dbReference type="Pfam" id="PF08127">
    <property type="entry name" value="Propeptide_C1"/>
    <property type="match status" value="1"/>
</dbReference>
<reference evidence="14" key="1">
    <citation type="submission" date="2018-06" db="EMBL/GenBank/DDBJ databases">
        <title>Genome assembly of Danube salmon.</title>
        <authorList>
            <person name="Macqueen D.J."/>
            <person name="Gundappa M.K."/>
        </authorList>
    </citation>
    <scope>NUCLEOTIDE SEQUENCE [LARGE SCALE GENOMIC DNA]</scope>
</reference>
<keyword evidence="9" id="KW-0865">Zymogen</keyword>
<dbReference type="AlphaFoldDB" id="A0A4W5R3J4"/>
<evidence type="ECO:0000256" key="10">
    <source>
        <dbReference type="ARBA" id="ARBA00023157"/>
    </source>
</evidence>
<dbReference type="InterPro" id="IPR025661">
    <property type="entry name" value="Pept_asp_AS"/>
</dbReference>
<accession>A0A4W5R3J4</accession>
<protein>
    <recommendedName>
        <fullName evidence="4">Cathepsin B</fullName>
        <ecNumber evidence="3">3.4.22.1</ecNumber>
    </recommendedName>
</protein>
<dbReference type="EC" id="3.4.22.1" evidence="3"/>
<dbReference type="SMART" id="SM00645">
    <property type="entry name" value="Pept_C1"/>
    <property type="match status" value="1"/>
</dbReference>
<dbReference type="GO" id="GO:0004197">
    <property type="term" value="F:cysteine-type endopeptidase activity"/>
    <property type="evidence" value="ECO:0007669"/>
    <property type="project" value="UniProtKB-EC"/>
</dbReference>
<dbReference type="Proteomes" id="UP000314982">
    <property type="component" value="Unassembled WGS sequence"/>
</dbReference>
<dbReference type="Gene3D" id="3.90.70.10">
    <property type="entry name" value="Cysteine proteinases"/>
    <property type="match status" value="1"/>
</dbReference>
<dbReference type="CDD" id="cd02620">
    <property type="entry name" value="Peptidase_C1A_CathepsinB"/>
    <property type="match status" value="1"/>
</dbReference>
<evidence type="ECO:0000256" key="8">
    <source>
        <dbReference type="ARBA" id="ARBA00022807"/>
    </source>
</evidence>
<dbReference type="PROSITE" id="PS00639">
    <property type="entry name" value="THIOL_PROTEASE_HIS"/>
    <property type="match status" value="1"/>
</dbReference>
<keyword evidence="10" id="KW-1015">Disulfide bond</keyword>
<dbReference type="InterPro" id="IPR000169">
    <property type="entry name" value="Pept_cys_AS"/>
</dbReference>
<dbReference type="InterPro" id="IPR012599">
    <property type="entry name" value="Propeptide_C1A"/>
</dbReference>
<evidence type="ECO:0000256" key="11">
    <source>
        <dbReference type="SAM" id="SignalP"/>
    </source>
</evidence>
<proteinExistence type="inferred from homology"/>
<evidence type="ECO:0000259" key="12">
    <source>
        <dbReference type="SMART" id="SM00645"/>
    </source>
</evidence>
<reference evidence="13" key="3">
    <citation type="submission" date="2025-09" db="UniProtKB">
        <authorList>
            <consortium name="Ensembl"/>
        </authorList>
    </citation>
    <scope>IDENTIFICATION</scope>
</reference>
<dbReference type="GO" id="GO:0006508">
    <property type="term" value="P:proteolysis"/>
    <property type="evidence" value="ECO:0007669"/>
    <property type="project" value="UniProtKB-KW"/>
</dbReference>
<sequence length="381" mass="42001">MCRLALLCLLSTLSVSWAKPRLPLLSPEMIQYINKADTTWTAGQNFHNVDISYVKSLCGTLLKGPRLPELVQSDEDMSLPDSFDARLQWPNCPTIKEIRDQGSCGSCWAFGAAEAISDRYCIHSNGKVSVEISAEDLLSCCDACGMGCMGGFPSAAWDYWAESGLVTGGLYGSNIGCRPYSIAPCEHHVNGTRPPCTGEGDTPKCVSECNAGYTPSYVKDKRFGKQTYSVPSKEQQIMTELYKNGPVEAAFSVYEDFLLYKTGVYQHVTGQMLGGHAIKILGWGKENNTPYWLVANSWNTDWGDNGFFKILQGKEECGIESEIVAGIPRLKRSPGLSPGLGSTQDCGPFKIKLSSVYEVEIIKHSVFFTLVCKTYEYLWNK</sequence>
<evidence type="ECO:0000313" key="14">
    <source>
        <dbReference type="Proteomes" id="UP000314982"/>
    </source>
</evidence>
<dbReference type="GeneTree" id="ENSGT00940000166128"/>
<evidence type="ECO:0000256" key="1">
    <source>
        <dbReference type="ARBA" id="ARBA00001754"/>
    </source>
</evidence>
<evidence type="ECO:0000256" key="6">
    <source>
        <dbReference type="ARBA" id="ARBA00022729"/>
    </source>
</evidence>
<dbReference type="Pfam" id="PF00112">
    <property type="entry name" value="Peptidase_C1"/>
    <property type="match status" value="1"/>
</dbReference>
<evidence type="ECO:0000256" key="3">
    <source>
        <dbReference type="ARBA" id="ARBA00012537"/>
    </source>
</evidence>
<dbReference type="Ensembl" id="ENSHHUT00000085781.1">
    <property type="protein sequence ID" value="ENSHHUP00000083157.1"/>
    <property type="gene ID" value="ENSHHUG00000048172.1"/>
</dbReference>
<evidence type="ECO:0000256" key="5">
    <source>
        <dbReference type="ARBA" id="ARBA00022670"/>
    </source>
</evidence>
<feature type="domain" description="Peptidase C1A papain C-terminal" evidence="12">
    <location>
        <begin position="79"/>
        <end position="327"/>
    </location>
</feature>
<dbReference type="PANTHER" id="PTHR12411">
    <property type="entry name" value="CYSTEINE PROTEASE FAMILY C1-RELATED"/>
    <property type="match status" value="1"/>
</dbReference>
<reference evidence="13" key="2">
    <citation type="submission" date="2025-08" db="UniProtKB">
        <authorList>
            <consortium name="Ensembl"/>
        </authorList>
    </citation>
    <scope>IDENTIFICATION</scope>
</reference>
<dbReference type="PROSITE" id="PS00640">
    <property type="entry name" value="THIOL_PROTEASE_ASN"/>
    <property type="match status" value="1"/>
</dbReference>
<comment type="catalytic activity">
    <reaction evidence="1">
        <text>Hydrolysis of proteins with broad specificity for peptide bonds. Preferentially cleaves -Arg-Arg-|-Xaa bonds in small molecule substrates (thus differing from cathepsin L). In addition to being an endopeptidase, shows peptidyl-dipeptidase activity, liberating C-terminal dipeptides.</text>
        <dbReference type="EC" id="3.4.22.1"/>
    </reaction>
</comment>
<dbReference type="STRING" id="62062.ENSHHUP00000083157"/>
<evidence type="ECO:0000256" key="2">
    <source>
        <dbReference type="ARBA" id="ARBA00008455"/>
    </source>
</evidence>
<dbReference type="SUPFAM" id="SSF54001">
    <property type="entry name" value="Cysteine proteinases"/>
    <property type="match status" value="1"/>
</dbReference>
<name>A0A4W5R3J4_9TELE</name>
<evidence type="ECO:0000256" key="4">
    <source>
        <dbReference type="ARBA" id="ARBA00015559"/>
    </source>
</evidence>
<dbReference type="InterPro" id="IPR038765">
    <property type="entry name" value="Papain-like_cys_pep_sf"/>
</dbReference>
<dbReference type="InterPro" id="IPR025660">
    <property type="entry name" value="Pept_his_AS"/>
</dbReference>
<organism evidence="13 14">
    <name type="scientific">Hucho hucho</name>
    <name type="common">huchen</name>
    <dbReference type="NCBI Taxonomy" id="62062"/>
    <lineage>
        <taxon>Eukaryota</taxon>
        <taxon>Metazoa</taxon>
        <taxon>Chordata</taxon>
        <taxon>Craniata</taxon>
        <taxon>Vertebrata</taxon>
        <taxon>Euteleostomi</taxon>
        <taxon>Actinopterygii</taxon>
        <taxon>Neopterygii</taxon>
        <taxon>Teleostei</taxon>
        <taxon>Protacanthopterygii</taxon>
        <taxon>Salmoniformes</taxon>
        <taxon>Salmonidae</taxon>
        <taxon>Salmoninae</taxon>
        <taxon>Hucho</taxon>
    </lineage>
</organism>
<dbReference type="PRINTS" id="PR00705">
    <property type="entry name" value="PAPAIN"/>
</dbReference>
<keyword evidence="14" id="KW-1185">Reference proteome</keyword>
<dbReference type="FunFam" id="3.90.70.10:FF:000031">
    <property type="entry name" value="Cathepsin B"/>
    <property type="match status" value="1"/>
</dbReference>
<feature type="chain" id="PRO_5021184487" description="Cathepsin B" evidence="11">
    <location>
        <begin position="19"/>
        <end position="381"/>
    </location>
</feature>
<keyword evidence="7" id="KW-0378">Hydrolase</keyword>
<keyword evidence="6 11" id="KW-0732">Signal</keyword>